<keyword evidence="2 7" id="KW-0699">rRNA-binding</keyword>
<evidence type="ECO:0000256" key="3">
    <source>
        <dbReference type="ARBA" id="ARBA00022884"/>
    </source>
</evidence>
<comment type="function">
    <text evidence="7">Binds together with bS18 to 16S ribosomal RNA.</text>
</comment>
<keyword evidence="5 7" id="KW-0687">Ribonucleoprotein</keyword>
<dbReference type="InterPro" id="IPR014717">
    <property type="entry name" value="Transl_elong_EF1B/ribsomal_bS6"/>
</dbReference>
<keyword evidence="10" id="KW-1185">Reference proteome</keyword>
<evidence type="ECO:0000313" key="9">
    <source>
        <dbReference type="EMBL" id="RYC75006.1"/>
    </source>
</evidence>
<dbReference type="Proteomes" id="UP001191019">
    <property type="component" value="Unassembled WGS sequence"/>
</dbReference>
<dbReference type="InterPro" id="IPR020815">
    <property type="entry name" value="Ribosomal_bS6_CS"/>
</dbReference>
<dbReference type="HAMAP" id="MF_00360">
    <property type="entry name" value="Ribosomal_bS6"/>
    <property type="match status" value="1"/>
</dbReference>
<evidence type="ECO:0000313" key="10">
    <source>
        <dbReference type="Proteomes" id="UP001191019"/>
    </source>
</evidence>
<dbReference type="SUPFAM" id="SSF54995">
    <property type="entry name" value="Ribosomal protein S6"/>
    <property type="match status" value="1"/>
</dbReference>
<dbReference type="EMBL" id="PRLM01000002">
    <property type="protein sequence ID" value="RYC75006.1"/>
    <property type="molecule type" value="Genomic_DNA"/>
</dbReference>
<keyword evidence="4 7" id="KW-0689">Ribosomal protein</keyword>
<dbReference type="CDD" id="cd00473">
    <property type="entry name" value="bS6"/>
    <property type="match status" value="1"/>
</dbReference>
<dbReference type="RefSeq" id="WP_129734669.1">
    <property type="nucleotide sequence ID" value="NZ_PRLM01000002.1"/>
</dbReference>
<dbReference type="NCBIfam" id="TIGR00166">
    <property type="entry name" value="S6"/>
    <property type="match status" value="1"/>
</dbReference>
<reference evidence="9 10" key="2">
    <citation type="journal article" date="2020" name="Cell Rep.">
        <title>Acquisition and Adaptation of Ultra-small Parasitic Reduced Genome Bacteria to Mammalian Hosts.</title>
        <authorList>
            <person name="McLean J.S."/>
            <person name="Bor B."/>
            <person name="Kerns K.A."/>
            <person name="Liu Q."/>
            <person name="To T.T."/>
            <person name="Solden L."/>
            <person name="Hendrickson E.L."/>
            <person name="Wrighton K."/>
            <person name="Shi W."/>
            <person name="He X."/>
        </authorList>
    </citation>
    <scope>NUCLEOTIDE SEQUENCE [LARGE SCALE GENOMIC DNA]</scope>
    <source>
        <strain evidence="9 10">TM7_G3_2_Rum_HOT_351B</strain>
    </source>
</reference>
<feature type="region of interest" description="Disordered" evidence="8">
    <location>
        <begin position="99"/>
        <end position="120"/>
    </location>
</feature>
<dbReference type="PANTHER" id="PTHR21011">
    <property type="entry name" value="MITOCHONDRIAL 28S RIBOSOMAL PROTEIN S6"/>
    <property type="match status" value="1"/>
</dbReference>
<dbReference type="PROSITE" id="PS01048">
    <property type="entry name" value="RIBOSOMAL_S6"/>
    <property type="match status" value="1"/>
</dbReference>
<name>A0ABY0FMB8_9BACT</name>
<gene>
    <name evidence="7 9" type="primary">rpsF</name>
    <name evidence="9" type="ORF">G3RUM_00287</name>
</gene>
<comment type="similarity">
    <text evidence="1 7">Belongs to the bacterial ribosomal protein bS6 family.</text>
</comment>
<keyword evidence="3 7" id="KW-0694">RNA-binding</keyword>
<accession>A0ABY0FMB8</accession>
<evidence type="ECO:0000256" key="2">
    <source>
        <dbReference type="ARBA" id="ARBA00022730"/>
    </source>
</evidence>
<dbReference type="GO" id="GO:0005840">
    <property type="term" value="C:ribosome"/>
    <property type="evidence" value="ECO:0007669"/>
    <property type="project" value="UniProtKB-KW"/>
</dbReference>
<dbReference type="PANTHER" id="PTHR21011:SF1">
    <property type="entry name" value="SMALL RIBOSOMAL SUBUNIT PROTEIN BS6M"/>
    <property type="match status" value="1"/>
</dbReference>
<evidence type="ECO:0000256" key="7">
    <source>
        <dbReference type="HAMAP-Rule" id="MF_00360"/>
    </source>
</evidence>
<dbReference type="InterPro" id="IPR035980">
    <property type="entry name" value="Ribosomal_bS6_sf"/>
</dbReference>
<evidence type="ECO:0000256" key="6">
    <source>
        <dbReference type="ARBA" id="ARBA00035294"/>
    </source>
</evidence>
<evidence type="ECO:0000256" key="5">
    <source>
        <dbReference type="ARBA" id="ARBA00023274"/>
    </source>
</evidence>
<organism evidence="9 10">
    <name type="scientific">Candidatus Nanosyncoccus alces</name>
    <dbReference type="NCBI Taxonomy" id="2171997"/>
    <lineage>
        <taxon>Bacteria</taxon>
        <taxon>Candidatus Saccharimonadota</taxon>
        <taxon>Candidatus Nanosyncoccalia</taxon>
        <taxon>Candidatus Nanosyncoccales</taxon>
        <taxon>Candidatus Nanosyncoccaceae</taxon>
        <taxon>Candidatus Nanosyncoccus</taxon>
    </lineage>
</organism>
<sequence length="120" mass="13746">MKDYELSVLFHPDLEMNLDPALDKVKKIIEQNGGKINKEENDGKKRLAYSINGQDFAIYYYFDVALPAEAPAKISSVLNITDEVLRYLLVRVDERKAKLEARRNAKNPEEDKATTEEKGE</sequence>
<comment type="caution">
    <text evidence="9">The sequence shown here is derived from an EMBL/GenBank/DDBJ whole genome shotgun (WGS) entry which is preliminary data.</text>
</comment>
<proteinExistence type="inferred from homology"/>
<dbReference type="InterPro" id="IPR020814">
    <property type="entry name" value="Ribosomal_S6_plastid/chlpt"/>
</dbReference>
<evidence type="ECO:0000256" key="8">
    <source>
        <dbReference type="SAM" id="MobiDB-lite"/>
    </source>
</evidence>
<evidence type="ECO:0000256" key="4">
    <source>
        <dbReference type="ARBA" id="ARBA00022980"/>
    </source>
</evidence>
<dbReference type="Gene3D" id="3.30.70.60">
    <property type="match status" value="1"/>
</dbReference>
<protein>
    <recommendedName>
        <fullName evidence="6 7">Small ribosomal subunit protein bS6</fullName>
    </recommendedName>
</protein>
<evidence type="ECO:0000256" key="1">
    <source>
        <dbReference type="ARBA" id="ARBA00009512"/>
    </source>
</evidence>
<reference evidence="9 10" key="1">
    <citation type="journal article" date="2018" name="bioRxiv">
        <title>Evidence of independent acquisition and adaption of ultra-small bacteria to human hosts across the highly diverse yet reduced genomes of the phylum Saccharibacteria.</title>
        <authorList>
            <person name="McLean J.S."/>
            <person name="Bor B."/>
            <person name="To T.T."/>
            <person name="Liu Q."/>
            <person name="Kearns K.A."/>
            <person name="Solden L.M."/>
            <person name="Wrighton K.C."/>
            <person name="He X."/>
            <person name="Shi W."/>
        </authorList>
    </citation>
    <scope>NUCLEOTIDE SEQUENCE [LARGE SCALE GENOMIC DNA]</scope>
    <source>
        <strain evidence="9 10">TM7_G3_2_Rum_HOT_351B</strain>
    </source>
</reference>
<dbReference type="InterPro" id="IPR000529">
    <property type="entry name" value="Ribosomal_bS6"/>
</dbReference>
<dbReference type="Pfam" id="PF01250">
    <property type="entry name" value="Ribosomal_S6"/>
    <property type="match status" value="1"/>
</dbReference>